<dbReference type="PROSITE" id="PS00369">
    <property type="entry name" value="PTS_HPR_HIS"/>
    <property type="match status" value="1"/>
</dbReference>
<dbReference type="EC" id="2.7.11.-" evidence="6"/>
<keyword evidence="6" id="KW-0808">Transferase</keyword>
<dbReference type="Gene3D" id="3.30.1340.10">
    <property type="entry name" value="HPr-like"/>
    <property type="match status" value="1"/>
</dbReference>
<comment type="subcellular location">
    <subcellularLocation>
        <location evidence="1">Cytoplasm</location>
    </subcellularLocation>
</comment>
<evidence type="ECO:0000313" key="7">
    <source>
        <dbReference type="Proteomes" id="UP000317369"/>
    </source>
</evidence>
<name>A0A517YRQ8_9BACT</name>
<dbReference type="PANTHER" id="PTHR33705:SF2">
    <property type="entry name" value="PHOSPHOCARRIER PROTEIN NPR"/>
    <property type="match status" value="1"/>
</dbReference>
<accession>A0A517YRQ8</accession>
<dbReference type="GO" id="GO:0005737">
    <property type="term" value="C:cytoplasm"/>
    <property type="evidence" value="ECO:0007669"/>
    <property type="project" value="UniProtKB-SubCell"/>
</dbReference>
<gene>
    <name evidence="6" type="primary">ptsO</name>
    <name evidence="6" type="ORF">KS4_09400</name>
</gene>
<dbReference type="KEGG" id="pcor:KS4_09400"/>
<dbReference type="CDD" id="cd00367">
    <property type="entry name" value="PTS-HPr_like"/>
    <property type="match status" value="1"/>
</dbReference>
<dbReference type="PROSITE" id="PS51350">
    <property type="entry name" value="PTS_HPR_DOM"/>
    <property type="match status" value="1"/>
</dbReference>
<keyword evidence="7" id="KW-1185">Reference proteome</keyword>
<dbReference type="Pfam" id="PF00381">
    <property type="entry name" value="PTS-HPr"/>
    <property type="match status" value="1"/>
</dbReference>
<dbReference type="AlphaFoldDB" id="A0A517YRQ8"/>
<comment type="similarity">
    <text evidence="2">Belongs to the HPr family.</text>
</comment>
<evidence type="ECO:0000256" key="2">
    <source>
        <dbReference type="ARBA" id="ARBA00010736"/>
    </source>
</evidence>
<dbReference type="Proteomes" id="UP000317369">
    <property type="component" value="Chromosome"/>
</dbReference>
<dbReference type="PANTHER" id="PTHR33705">
    <property type="entry name" value="PHOSPHOCARRIER PROTEIN HPR"/>
    <property type="match status" value="1"/>
</dbReference>
<dbReference type="PRINTS" id="PR00107">
    <property type="entry name" value="PHOSPHOCPHPR"/>
</dbReference>
<evidence type="ECO:0000313" key="6">
    <source>
        <dbReference type="EMBL" id="QDU32901.1"/>
    </source>
</evidence>
<dbReference type="InterPro" id="IPR001020">
    <property type="entry name" value="PTS_HPr_His_P_site"/>
</dbReference>
<dbReference type="InterPro" id="IPR050399">
    <property type="entry name" value="HPr"/>
</dbReference>
<dbReference type="GO" id="GO:0009401">
    <property type="term" value="P:phosphoenolpyruvate-dependent sugar phosphotransferase system"/>
    <property type="evidence" value="ECO:0007669"/>
    <property type="project" value="UniProtKB-KW"/>
</dbReference>
<proteinExistence type="inferred from homology"/>
<feature type="domain" description="HPr" evidence="5">
    <location>
        <begin position="1"/>
        <end position="88"/>
    </location>
</feature>
<evidence type="ECO:0000256" key="1">
    <source>
        <dbReference type="ARBA" id="ARBA00004496"/>
    </source>
</evidence>
<protein>
    <submittedName>
        <fullName evidence="6">Phosphocarrier protein NPr</fullName>
        <ecNumber evidence="6">2.7.11.-</ecNumber>
    </submittedName>
</protein>
<keyword evidence="4" id="KW-0598">Phosphotransferase system</keyword>
<dbReference type="InterPro" id="IPR000032">
    <property type="entry name" value="HPr-like"/>
</dbReference>
<dbReference type="GO" id="GO:0016740">
    <property type="term" value="F:transferase activity"/>
    <property type="evidence" value="ECO:0007669"/>
    <property type="project" value="UniProtKB-KW"/>
</dbReference>
<organism evidence="6 7">
    <name type="scientific">Poriferisphaera corsica</name>
    <dbReference type="NCBI Taxonomy" id="2528020"/>
    <lineage>
        <taxon>Bacteria</taxon>
        <taxon>Pseudomonadati</taxon>
        <taxon>Planctomycetota</taxon>
        <taxon>Phycisphaerae</taxon>
        <taxon>Phycisphaerales</taxon>
        <taxon>Phycisphaeraceae</taxon>
        <taxon>Poriferisphaera</taxon>
    </lineage>
</organism>
<evidence type="ECO:0000256" key="4">
    <source>
        <dbReference type="ARBA" id="ARBA00022683"/>
    </source>
</evidence>
<keyword evidence="3" id="KW-0963">Cytoplasm</keyword>
<reference evidence="6 7" key="1">
    <citation type="submission" date="2019-02" db="EMBL/GenBank/DDBJ databases">
        <title>Deep-cultivation of Planctomycetes and their phenomic and genomic characterization uncovers novel biology.</title>
        <authorList>
            <person name="Wiegand S."/>
            <person name="Jogler M."/>
            <person name="Boedeker C."/>
            <person name="Pinto D."/>
            <person name="Vollmers J."/>
            <person name="Rivas-Marin E."/>
            <person name="Kohn T."/>
            <person name="Peeters S.H."/>
            <person name="Heuer A."/>
            <person name="Rast P."/>
            <person name="Oberbeckmann S."/>
            <person name="Bunk B."/>
            <person name="Jeske O."/>
            <person name="Meyerdierks A."/>
            <person name="Storesund J.E."/>
            <person name="Kallscheuer N."/>
            <person name="Luecker S."/>
            <person name="Lage O.M."/>
            <person name="Pohl T."/>
            <person name="Merkel B.J."/>
            <person name="Hornburger P."/>
            <person name="Mueller R.-W."/>
            <person name="Bruemmer F."/>
            <person name="Labrenz M."/>
            <person name="Spormann A.M."/>
            <person name="Op den Camp H."/>
            <person name="Overmann J."/>
            <person name="Amann R."/>
            <person name="Jetten M.S.M."/>
            <person name="Mascher T."/>
            <person name="Medema M.H."/>
            <person name="Devos D.P."/>
            <person name="Kaster A.-K."/>
            <person name="Ovreas L."/>
            <person name="Rohde M."/>
            <person name="Galperin M.Y."/>
            <person name="Jogler C."/>
        </authorList>
    </citation>
    <scope>NUCLEOTIDE SEQUENCE [LARGE SCALE GENOMIC DNA]</scope>
    <source>
        <strain evidence="6 7">KS4</strain>
    </source>
</reference>
<dbReference type="OrthoDB" id="9809047at2"/>
<dbReference type="InterPro" id="IPR002114">
    <property type="entry name" value="PTS_HPr_Ser_P_site"/>
</dbReference>
<dbReference type="RefSeq" id="WP_145075165.1">
    <property type="nucleotide sequence ID" value="NZ_CP036425.1"/>
</dbReference>
<dbReference type="PROSITE" id="PS00589">
    <property type="entry name" value="PTS_HPR_SER"/>
    <property type="match status" value="1"/>
</dbReference>
<sequence>MAKTTVTITNSLGMHARPAMAFVDTATGYNSSIKVVKDGQEVDGKSIMHLMMLAATKGTQLDIIADGDDADAAVAGLKDLVDRKFDEE</sequence>
<dbReference type="InterPro" id="IPR035895">
    <property type="entry name" value="HPr-like_sf"/>
</dbReference>
<evidence type="ECO:0000259" key="5">
    <source>
        <dbReference type="PROSITE" id="PS51350"/>
    </source>
</evidence>
<evidence type="ECO:0000256" key="3">
    <source>
        <dbReference type="ARBA" id="ARBA00022490"/>
    </source>
</evidence>
<dbReference type="NCBIfam" id="TIGR01003">
    <property type="entry name" value="PTS_HPr_family"/>
    <property type="match status" value="1"/>
</dbReference>
<dbReference type="EMBL" id="CP036425">
    <property type="protein sequence ID" value="QDU32901.1"/>
    <property type="molecule type" value="Genomic_DNA"/>
</dbReference>
<dbReference type="SUPFAM" id="SSF55594">
    <property type="entry name" value="HPr-like"/>
    <property type="match status" value="1"/>
</dbReference>